<dbReference type="InterPro" id="IPR029063">
    <property type="entry name" value="SAM-dependent_MTases_sf"/>
</dbReference>
<dbReference type="SUPFAM" id="SSF143437">
    <property type="entry name" value="THUMP domain-like"/>
    <property type="match status" value="1"/>
</dbReference>
<dbReference type="Gene3D" id="3.30.2130.30">
    <property type="match status" value="1"/>
</dbReference>
<reference evidence="8" key="1">
    <citation type="journal article" date="2014" name="Genome Biol. Evol.">
        <title>Pangenome evidence for extensive interdomain horizontal transfer affecting lineage core and shell genes in uncultured planktonic thaumarchaeota and euryarchaeota.</title>
        <authorList>
            <person name="Deschamps P."/>
            <person name="Zivanovic Y."/>
            <person name="Moreira D."/>
            <person name="Rodriguez-Valera F."/>
            <person name="Lopez-Garcia P."/>
        </authorList>
    </citation>
    <scope>NUCLEOTIDE SEQUENCE</scope>
</reference>
<keyword evidence="4 8" id="KW-0808">Transferase</keyword>
<name>A0A075FIS0_9EURY</name>
<keyword evidence="5" id="KW-0949">S-adenosyl-L-methionine</keyword>
<evidence type="ECO:0000313" key="8">
    <source>
        <dbReference type="EMBL" id="AIE91058.1"/>
    </source>
</evidence>
<evidence type="ECO:0000256" key="2">
    <source>
        <dbReference type="ARBA" id="ARBA00022490"/>
    </source>
</evidence>
<dbReference type="EMBL" id="KF900326">
    <property type="protein sequence ID" value="AIE91058.1"/>
    <property type="molecule type" value="Genomic_DNA"/>
</dbReference>
<organism evidence="8">
    <name type="scientific">uncultured marine group II/III euryarchaeote AD1000_104_H03</name>
    <dbReference type="NCBI Taxonomy" id="1457713"/>
    <lineage>
        <taxon>Archaea</taxon>
        <taxon>Methanobacteriati</taxon>
        <taxon>Methanobacteriota</taxon>
        <taxon>environmental samples</taxon>
    </lineage>
</organism>
<dbReference type="Gene3D" id="3.40.50.150">
    <property type="entry name" value="Vaccinia Virus protein VP39"/>
    <property type="match status" value="1"/>
</dbReference>
<dbReference type="EC" id="2.1.1.213" evidence="8"/>
<proteinExistence type="predicted"/>
<dbReference type="GO" id="GO:0030488">
    <property type="term" value="P:tRNA methylation"/>
    <property type="evidence" value="ECO:0007669"/>
    <property type="project" value="TreeGrafter"/>
</dbReference>
<feature type="domain" description="Ribosomal RNA large subunit methyltransferase K/L-like methyltransferase" evidence="7">
    <location>
        <begin position="180"/>
        <end position="335"/>
    </location>
</feature>
<protein>
    <submittedName>
        <fullName evidence="8">Putative RNA methylase (Trm-G10)</fullName>
        <ecNumber evidence="8">2.1.1.213</ecNumber>
    </submittedName>
</protein>
<dbReference type="AlphaFoldDB" id="A0A075FIS0"/>
<dbReference type="PANTHER" id="PTHR14911">
    <property type="entry name" value="THUMP DOMAIN-CONTAINING"/>
    <property type="match status" value="1"/>
</dbReference>
<evidence type="ECO:0000256" key="3">
    <source>
        <dbReference type="ARBA" id="ARBA00022603"/>
    </source>
</evidence>
<evidence type="ECO:0000256" key="6">
    <source>
        <dbReference type="ARBA" id="ARBA00022694"/>
    </source>
</evidence>
<dbReference type="PROSITE" id="PS01261">
    <property type="entry name" value="UPF0020"/>
    <property type="match status" value="1"/>
</dbReference>
<dbReference type="InterPro" id="IPR000241">
    <property type="entry name" value="RlmKL-like_Mtase"/>
</dbReference>
<dbReference type="CDD" id="cd02440">
    <property type="entry name" value="AdoMet_MTases"/>
    <property type="match status" value="1"/>
</dbReference>
<dbReference type="SUPFAM" id="SSF53335">
    <property type="entry name" value="S-adenosyl-L-methionine-dependent methyltransferases"/>
    <property type="match status" value="1"/>
</dbReference>
<comment type="subcellular location">
    <subcellularLocation>
        <location evidence="1">Cytoplasm</location>
    </subcellularLocation>
</comment>
<accession>A0A075FIS0</accession>
<evidence type="ECO:0000256" key="4">
    <source>
        <dbReference type="ARBA" id="ARBA00022679"/>
    </source>
</evidence>
<dbReference type="InterPro" id="IPR053943">
    <property type="entry name" value="RlmKL-like_Mtase_CS"/>
</dbReference>
<keyword evidence="3 8" id="KW-0489">Methyltransferase</keyword>
<gene>
    <name evidence="8" type="primary">trm-G10</name>
</gene>
<keyword evidence="2" id="KW-0963">Cytoplasm</keyword>
<dbReference type="GO" id="GO:0005737">
    <property type="term" value="C:cytoplasm"/>
    <property type="evidence" value="ECO:0007669"/>
    <property type="project" value="UniProtKB-SubCell"/>
</dbReference>
<sequence length="378" mass="41025">MRVQGLTLIGSGWHPTLFRAEVKSLTGPIEVMHPRVLYIPLTESTLLRLSRAALLDDMLSLSARYWVYSETSQEDLSRTIAEWARLNLPEGSFAVRARKLGTGIPGFSSSEIESEVGALVMSDSNPVDLQEPENEISVVIAGPDDGPIHRDDIGQNSPVVVWGLRQSGWQRDSYAGRAPTERPFFQPVSLDPRQAKLMISLAHRRSAETETVVDPFCGTGGIAIEAALQGIEVLASDLDPRMVEGTLENLEWAGTSASVETCGASDIASLWGNKSNCCFVFDPPYGRSSWKSGDGAELFLEALSAAHDIDPSGSICTMLPTGPEALDSFPEQDVEVLGMPWSELEGKIRGCGWEPVLSVPIKVHRSLARMVVVCHPAD</sequence>
<dbReference type="Pfam" id="PF01170">
    <property type="entry name" value="UPF0020"/>
    <property type="match status" value="1"/>
</dbReference>
<keyword evidence="6" id="KW-0819">tRNA processing</keyword>
<dbReference type="GO" id="GO:0160101">
    <property type="term" value="F:tRNA (guanine(10)-N2)-dimethyltransferase activity"/>
    <property type="evidence" value="ECO:0007669"/>
    <property type="project" value="UniProtKB-EC"/>
</dbReference>
<evidence type="ECO:0000259" key="7">
    <source>
        <dbReference type="Pfam" id="PF01170"/>
    </source>
</evidence>
<evidence type="ECO:0000256" key="1">
    <source>
        <dbReference type="ARBA" id="ARBA00004496"/>
    </source>
</evidence>
<evidence type="ECO:0000256" key="5">
    <source>
        <dbReference type="ARBA" id="ARBA00022691"/>
    </source>
</evidence>
<dbReference type="PANTHER" id="PTHR14911:SF13">
    <property type="entry name" value="TRNA (GUANINE(6)-N2)-METHYLTRANSFERASE THUMP3"/>
    <property type="match status" value="1"/>
</dbReference>